<organism evidence="1 2">
    <name type="scientific">Streptomyces aureus</name>
    <dbReference type="NCBI Taxonomy" id="193461"/>
    <lineage>
        <taxon>Bacteria</taxon>
        <taxon>Bacillati</taxon>
        <taxon>Actinomycetota</taxon>
        <taxon>Actinomycetes</taxon>
        <taxon>Kitasatosporales</taxon>
        <taxon>Streptomycetaceae</taxon>
        <taxon>Streptomyces</taxon>
    </lineage>
</organism>
<reference evidence="1 2" key="1">
    <citation type="submission" date="2024-08" db="EMBL/GenBank/DDBJ databases">
        <title>Genome sequence of Streptomyces aureus CACIA-1.46HGO.</title>
        <authorList>
            <person name="Evangelista-Martinez Z."/>
        </authorList>
    </citation>
    <scope>NUCLEOTIDE SEQUENCE [LARGE SCALE GENOMIC DNA]</scope>
    <source>
        <strain evidence="1 2">CACIA-1.46HGO</strain>
    </source>
</reference>
<evidence type="ECO:0000313" key="1">
    <source>
        <dbReference type="EMBL" id="MFA3839711.1"/>
    </source>
</evidence>
<comment type="caution">
    <text evidence="1">The sequence shown here is derived from an EMBL/GenBank/DDBJ whole genome shotgun (WGS) entry which is preliminary data.</text>
</comment>
<dbReference type="EMBL" id="JBGOSP010000013">
    <property type="protein sequence ID" value="MFA3839711.1"/>
    <property type="molecule type" value="Genomic_DNA"/>
</dbReference>
<evidence type="ECO:0008006" key="3">
    <source>
        <dbReference type="Google" id="ProtNLM"/>
    </source>
</evidence>
<sequence length="51" mass="5097">MLLLAALCVPMGVADVGAGRDRQLDDEHTANTLAAGALAPSGQEHAPASGR</sequence>
<evidence type="ECO:0000313" key="2">
    <source>
        <dbReference type="Proteomes" id="UP001571476"/>
    </source>
</evidence>
<keyword evidence="2" id="KW-1185">Reference proteome</keyword>
<dbReference type="Proteomes" id="UP001571476">
    <property type="component" value="Unassembled WGS sequence"/>
</dbReference>
<gene>
    <name evidence="1" type="ORF">ACEG43_26645</name>
</gene>
<name>A0ABV4SNE2_9ACTN</name>
<dbReference type="RefSeq" id="WP_372564444.1">
    <property type="nucleotide sequence ID" value="NZ_JBGOSP010000013.1"/>
</dbReference>
<accession>A0ABV4SNE2</accession>
<protein>
    <recommendedName>
        <fullName evidence="3">Flp pilus-assembly TadG-like N-terminal domain-containing protein</fullName>
    </recommendedName>
</protein>
<proteinExistence type="predicted"/>